<dbReference type="Pfam" id="PF13557">
    <property type="entry name" value="Phenol_MetA_deg"/>
    <property type="match status" value="1"/>
</dbReference>
<evidence type="ECO:0000313" key="2">
    <source>
        <dbReference type="Proteomes" id="UP000525027"/>
    </source>
</evidence>
<reference evidence="1 2" key="1">
    <citation type="journal article" date="2020" name="Biotechnol. Biofuels">
        <title>New insights from the biogas microbiome by comprehensive genome-resolved metagenomics of nearly 1600 species originating from multiple anaerobic digesters.</title>
        <authorList>
            <person name="Campanaro S."/>
            <person name="Treu L."/>
            <person name="Rodriguez-R L.M."/>
            <person name="Kovalovszki A."/>
            <person name="Ziels R.M."/>
            <person name="Maus I."/>
            <person name="Zhu X."/>
            <person name="Kougias P.G."/>
            <person name="Basile A."/>
            <person name="Luo G."/>
            <person name="Schluter A."/>
            <person name="Konstantinidis K.T."/>
            <person name="Angelidaki I."/>
        </authorList>
    </citation>
    <scope>NUCLEOTIDE SEQUENCE [LARGE SCALE GENOMIC DNA]</scope>
    <source>
        <strain evidence="1">AS25fmACSIPFO_94</strain>
    </source>
</reference>
<dbReference type="EMBL" id="DURU01000141">
    <property type="protein sequence ID" value="HHZ04990.1"/>
    <property type="molecule type" value="Genomic_DNA"/>
</dbReference>
<gene>
    <name evidence="1" type="ORF">GX397_08080</name>
</gene>
<dbReference type="RefSeq" id="WP_423752746.1">
    <property type="nucleotide sequence ID" value="NZ_DURU01000141.1"/>
</dbReference>
<comment type="caution">
    <text evidence="1">The sequence shown here is derived from an EMBL/GenBank/DDBJ whole genome shotgun (WGS) entry which is preliminary data.</text>
</comment>
<organism evidence="1 2">
    <name type="scientific">Acetomicrobium hydrogeniformans</name>
    <dbReference type="NCBI Taxonomy" id="649746"/>
    <lineage>
        <taxon>Bacteria</taxon>
        <taxon>Thermotogati</taxon>
        <taxon>Synergistota</taxon>
        <taxon>Synergistia</taxon>
        <taxon>Synergistales</taxon>
        <taxon>Acetomicrobiaceae</taxon>
        <taxon>Acetomicrobium</taxon>
    </lineage>
</organism>
<sequence>MDGVGVPDSREKVFGIGPGIMYGDRSSTYIVNYYFEDDTENRPEGDRLVFRYMSSF</sequence>
<proteinExistence type="predicted"/>
<dbReference type="AlphaFoldDB" id="A0A7V6ZFF0"/>
<name>A0A7V6ZFF0_9BACT</name>
<accession>A0A7V6ZFF0</accession>
<protein>
    <submittedName>
        <fullName evidence="1">Uncharacterized protein</fullName>
    </submittedName>
</protein>
<dbReference type="InterPro" id="IPR025737">
    <property type="entry name" value="FApF"/>
</dbReference>
<dbReference type="Proteomes" id="UP000525027">
    <property type="component" value="Unassembled WGS sequence"/>
</dbReference>
<evidence type="ECO:0000313" key="1">
    <source>
        <dbReference type="EMBL" id="HHZ04990.1"/>
    </source>
</evidence>